<reference evidence="2 3" key="1">
    <citation type="submission" date="2018-12" db="EMBL/GenBank/DDBJ databases">
        <title>bacterium Hansschlegelia zhihuaiae S113.</title>
        <authorList>
            <person name="He J."/>
        </authorList>
    </citation>
    <scope>NUCLEOTIDE SEQUENCE [LARGE SCALE GENOMIC DNA]</scope>
    <source>
        <strain evidence="2 3">S 113</strain>
    </source>
</reference>
<dbReference type="Pfam" id="PF00903">
    <property type="entry name" value="Glyoxalase"/>
    <property type="match status" value="1"/>
</dbReference>
<sequence>MLQLRLTLVTLGVEDVARSTAFYEALGLVRSPASTESASFFDVGGVVLSIYARAALARDAELDPEGEGFRGQSLAWNLGSEAEVDKAIVRMVAAGAGLVKAAERTVWGGYAGYVTDPDGHLWEVACNPGFPLGQTGRLRSSA</sequence>
<name>A0A4Q0MI34_9HYPH</name>
<feature type="domain" description="VOC" evidence="1">
    <location>
        <begin position="5"/>
        <end position="127"/>
    </location>
</feature>
<dbReference type="SUPFAM" id="SSF54593">
    <property type="entry name" value="Glyoxalase/Bleomycin resistance protein/Dihydroxybiphenyl dioxygenase"/>
    <property type="match status" value="1"/>
</dbReference>
<dbReference type="AlphaFoldDB" id="A0A4Q0MI34"/>
<dbReference type="Proteomes" id="UP000289708">
    <property type="component" value="Unassembled WGS sequence"/>
</dbReference>
<proteinExistence type="predicted"/>
<protein>
    <submittedName>
        <fullName evidence="2">VOC family protein</fullName>
    </submittedName>
</protein>
<dbReference type="PANTHER" id="PTHR36503">
    <property type="entry name" value="BLR2520 PROTEIN"/>
    <property type="match status" value="1"/>
</dbReference>
<keyword evidence="3" id="KW-1185">Reference proteome</keyword>
<dbReference type="Gene3D" id="3.10.180.10">
    <property type="entry name" value="2,3-Dihydroxybiphenyl 1,2-Dioxygenase, domain 1"/>
    <property type="match status" value="1"/>
</dbReference>
<dbReference type="InterPro" id="IPR029068">
    <property type="entry name" value="Glyas_Bleomycin-R_OHBP_Dase"/>
</dbReference>
<dbReference type="InterPro" id="IPR004360">
    <property type="entry name" value="Glyas_Fos-R_dOase_dom"/>
</dbReference>
<accession>A0A4Q0MI34</accession>
<dbReference type="RefSeq" id="WP_128777460.1">
    <property type="nucleotide sequence ID" value="NZ_RYFI01000009.1"/>
</dbReference>
<dbReference type="PROSITE" id="PS51819">
    <property type="entry name" value="VOC"/>
    <property type="match status" value="1"/>
</dbReference>
<evidence type="ECO:0000259" key="1">
    <source>
        <dbReference type="PROSITE" id="PS51819"/>
    </source>
</evidence>
<dbReference type="EMBL" id="RYFI01000009">
    <property type="protein sequence ID" value="RXF73267.1"/>
    <property type="molecule type" value="Genomic_DNA"/>
</dbReference>
<dbReference type="InterPro" id="IPR037523">
    <property type="entry name" value="VOC_core"/>
</dbReference>
<organism evidence="2 3">
    <name type="scientific">Hansschlegelia zhihuaiae</name>
    <dbReference type="NCBI Taxonomy" id="405005"/>
    <lineage>
        <taxon>Bacteria</taxon>
        <taxon>Pseudomonadati</taxon>
        <taxon>Pseudomonadota</taxon>
        <taxon>Alphaproteobacteria</taxon>
        <taxon>Hyphomicrobiales</taxon>
        <taxon>Methylopilaceae</taxon>
        <taxon>Hansschlegelia</taxon>
    </lineage>
</organism>
<evidence type="ECO:0000313" key="3">
    <source>
        <dbReference type="Proteomes" id="UP000289708"/>
    </source>
</evidence>
<comment type="caution">
    <text evidence="2">The sequence shown here is derived from an EMBL/GenBank/DDBJ whole genome shotgun (WGS) entry which is preliminary data.</text>
</comment>
<gene>
    <name evidence="2" type="ORF">EK403_10535</name>
</gene>
<dbReference type="PANTHER" id="PTHR36503:SF1">
    <property type="entry name" value="BLR2520 PROTEIN"/>
    <property type="match status" value="1"/>
</dbReference>
<dbReference type="OrthoDB" id="9798430at2"/>
<evidence type="ECO:0000313" key="2">
    <source>
        <dbReference type="EMBL" id="RXF73267.1"/>
    </source>
</evidence>